<dbReference type="InterPro" id="IPR007195">
    <property type="entry name" value="TolB_N"/>
</dbReference>
<keyword evidence="5" id="KW-0131">Cell cycle</keyword>
<comment type="function">
    <text evidence="5">Part of the Tol-Pal system, which plays a role in outer membrane invagination during cell division and is important for maintaining outer membrane integrity.</text>
</comment>
<protein>
    <recommendedName>
        <fullName evidence="5">Tol-Pal system protein TolB</fullName>
    </recommendedName>
</protein>
<dbReference type="Pfam" id="PF04052">
    <property type="entry name" value="TolB_N"/>
    <property type="match status" value="1"/>
</dbReference>
<evidence type="ECO:0000256" key="4">
    <source>
        <dbReference type="ARBA" id="ARBA00022764"/>
    </source>
</evidence>
<dbReference type="HAMAP" id="MF_00671">
    <property type="entry name" value="TolB"/>
    <property type="match status" value="1"/>
</dbReference>
<accession>A0A2U2MWG8</accession>
<organism evidence="7 8">
    <name type="scientific">Sediminicurvatus halobius</name>
    <dbReference type="NCBI Taxonomy" id="2182432"/>
    <lineage>
        <taxon>Bacteria</taxon>
        <taxon>Pseudomonadati</taxon>
        <taxon>Pseudomonadota</taxon>
        <taxon>Gammaproteobacteria</taxon>
        <taxon>Chromatiales</taxon>
        <taxon>Ectothiorhodospiraceae</taxon>
        <taxon>Sediminicurvatus</taxon>
    </lineage>
</organism>
<dbReference type="Pfam" id="PF07676">
    <property type="entry name" value="PD40"/>
    <property type="match status" value="5"/>
</dbReference>
<keyword evidence="8" id="KW-1185">Reference proteome</keyword>
<dbReference type="InterPro" id="IPR011042">
    <property type="entry name" value="6-blade_b-propeller_TolB-like"/>
</dbReference>
<reference evidence="7 8" key="1">
    <citation type="submission" date="2018-05" db="EMBL/GenBank/DDBJ databases">
        <title>Spiribacter halobius sp. nov., a moderately halophilic bacterium isolated from marine solar saltern.</title>
        <authorList>
            <person name="Zheng W.-S."/>
            <person name="Lu D.-C."/>
            <person name="Du Z.-J."/>
        </authorList>
    </citation>
    <scope>NUCLEOTIDE SEQUENCE [LARGE SCALE GENOMIC DNA]</scope>
    <source>
        <strain evidence="7 8">E85</strain>
    </source>
</reference>
<keyword evidence="3 5" id="KW-0732">Signal</keyword>
<dbReference type="PANTHER" id="PTHR36842">
    <property type="entry name" value="PROTEIN TOLB HOMOLOG"/>
    <property type="match status" value="1"/>
</dbReference>
<dbReference type="NCBIfam" id="TIGR02800">
    <property type="entry name" value="propeller_TolB"/>
    <property type="match status" value="1"/>
</dbReference>
<comment type="caution">
    <text evidence="7">The sequence shown here is derived from an EMBL/GenBank/DDBJ whole genome shotgun (WGS) entry which is preliminary data.</text>
</comment>
<evidence type="ECO:0000313" key="8">
    <source>
        <dbReference type="Proteomes" id="UP000245474"/>
    </source>
</evidence>
<evidence type="ECO:0000256" key="5">
    <source>
        <dbReference type="HAMAP-Rule" id="MF_00671"/>
    </source>
</evidence>
<evidence type="ECO:0000256" key="2">
    <source>
        <dbReference type="ARBA" id="ARBA00009820"/>
    </source>
</evidence>
<evidence type="ECO:0000313" key="7">
    <source>
        <dbReference type="EMBL" id="PWG61152.1"/>
    </source>
</evidence>
<evidence type="ECO:0000256" key="1">
    <source>
        <dbReference type="ARBA" id="ARBA00004418"/>
    </source>
</evidence>
<dbReference type="Gene3D" id="2.120.10.30">
    <property type="entry name" value="TolB, C-terminal domain"/>
    <property type="match status" value="1"/>
</dbReference>
<gene>
    <name evidence="5" type="primary">tolB</name>
    <name evidence="7" type="ORF">DEM34_17945</name>
</gene>
<feature type="domain" description="TolB N-terminal" evidence="6">
    <location>
        <begin position="21"/>
        <end position="125"/>
    </location>
</feature>
<dbReference type="GO" id="GO:0042597">
    <property type="term" value="C:periplasmic space"/>
    <property type="evidence" value="ECO:0007669"/>
    <property type="project" value="UniProtKB-SubCell"/>
</dbReference>
<dbReference type="GO" id="GO:0051301">
    <property type="term" value="P:cell division"/>
    <property type="evidence" value="ECO:0007669"/>
    <property type="project" value="UniProtKB-UniRule"/>
</dbReference>
<comment type="subcellular location">
    <subcellularLocation>
        <location evidence="1 5">Periplasm</location>
    </subcellularLocation>
</comment>
<name>A0A2U2MWG8_9GAMM</name>
<feature type="signal peptide" evidence="5">
    <location>
        <begin position="1"/>
        <end position="17"/>
    </location>
</feature>
<dbReference type="Gene3D" id="3.40.50.10070">
    <property type="entry name" value="TolB, N-terminal domain"/>
    <property type="match status" value="1"/>
</dbReference>
<dbReference type="SUPFAM" id="SSF52964">
    <property type="entry name" value="TolB, N-terminal domain"/>
    <property type="match status" value="1"/>
</dbReference>
<proteinExistence type="inferred from homology"/>
<dbReference type="Proteomes" id="UP000245474">
    <property type="component" value="Unassembled WGS sequence"/>
</dbReference>
<evidence type="ECO:0000259" key="6">
    <source>
        <dbReference type="Pfam" id="PF04052"/>
    </source>
</evidence>
<comment type="subunit">
    <text evidence="5">The Tol-Pal system is composed of five core proteins: the inner membrane proteins TolA, TolQ and TolR, the periplasmic protein TolB and the outer membrane protein Pal. They form a network linking the inner and outer membranes and the peptidoglycan layer.</text>
</comment>
<dbReference type="PANTHER" id="PTHR36842:SF1">
    <property type="entry name" value="PROTEIN TOLB"/>
    <property type="match status" value="1"/>
</dbReference>
<dbReference type="GO" id="GO:0017038">
    <property type="term" value="P:protein import"/>
    <property type="evidence" value="ECO:0007669"/>
    <property type="project" value="InterPro"/>
</dbReference>
<dbReference type="AlphaFoldDB" id="A0A2U2MWG8"/>
<dbReference type="SUPFAM" id="SSF69304">
    <property type="entry name" value="Tricorn protease N-terminal domain"/>
    <property type="match status" value="1"/>
</dbReference>
<keyword evidence="5" id="KW-0132">Cell division</keyword>
<dbReference type="InterPro" id="IPR011659">
    <property type="entry name" value="WD40"/>
</dbReference>
<evidence type="ECO:0000256" key="3">
    <source>
        <dbReference type="ARBA" id="ARBA00022729"/>
    </source>
</evidence>
<sequence precursor="true">MLRLLCLLLALALAAPAAGQVRIEITGGAEGALPIAVVPFQVGAGAVPPTTDMAGIIRADLYRSGLFDPLDPENHLGQPSRFEDVRFQNWRALGADSLVVGRIEGGAEGRYTVRYELLDVYGGDRLEGKRFRVNADALRPLAHTISDEIFQRLIGRPGGFNTRIAYVQVEGSGDEQQHKLVIAQADGHGPQTILTSGRPILSPDWSPDGERIAYVSFESGRDQRIFVQTVASGAREVVADYPGLNGAPAWSPDGERLAVTLSKDGNPDIYILTPGSDRQPRRVTRHFGIDTEPAWSPDGEHLYFTSDRGGSPQVYRVAADGGEAERVTFQGSYNASPDLSTDGRLMTFVHRQDGNFRIAVMDLERELMRVLTEGSLDESPSFSASGTMIAYTRATGGDSELATVSVYGRAQGELTDFPAEVREPDWSPLPQ</sequence>
<dbReference type="EMBL" id="QFFI01000047">
    <property type="protein sequence ID" value="PWG61152.1"/>
    <property type="molecule type" value="Genomic_DNA"/>
</dbReference>
<dbReference type="OrthoDB" id="9802240at2"/>
<feature type="chain" id="PRO_5015794493" description="Tol-Pal system protein TolB" evidence="5">
    <location>
        <begin position="18"/>
        <end position="431"/>
    </location>
</feature>
<comment type="similarity">
    <text evidence="2 5">Belongs to the TolB family.</text>
</comment>
<keyword evidence="4 5" id="KW-0574">Periplasm</keyword>
<dbReference type="InterPro" id="IPR014167">
    <property type="entry name" value="Tol-Pal_TolB"/>
</dbReference>